<reference evidence="9 10" key="1">
    <citation type="submission" date="2020-07" db="EMBL/GenBank/DDBJ databases">
        <title>Vallitalea guaymasensis genome.</title>
        <authorList>
            <person name="Postec A."/>
        </authorList>
    </citation>
    <scope>NUCLEOTIDE SEQUENCE [LARGE SCALE GENOMIC DNA]</scope>
    <source>
        <strain evidence="9 10">Ra1766G1</strain>
    </source>
</reference>
<comment type="subcellular location">
    <subcellularLocation>
        <location evidence="1 7">Cell membrane</location>
        <topology evidence="1 7">Multi-pass membrane protein</topology>
    </subcellularLocation>
</comment>
<sequence length="310" mass="34925">MHNKGYVKGKSKFTKRFRRDWDLFLLFLPGLIWYIMFAYKPMIGLRTAFYDYNIFKGFSGSTFVGLDNFIQFIQGADFARTVTNTLMIAFWQLVVCFPIPIILAIAVTEMKNKFVSKLTQTATFLPYFISIVVVCGMTINFLSPSTGVINFILQKLGFDPVYFMVKPEYFRGIYTTMTLWKTAGFSAIVYIAAIMGIDQQLYEAAKVDGAGKWKQIRHVTIPGILPIVVVMLVLNIGKMVKVGYEAILLLYKPTTYSTGDVIATYVYRTGITNGNYGLATAAGLFEAFVALILVVLANKISKRLSETSLW</sequence>
<dbReference type="GO" id="GO:0055085">
    <property type="term" value="P:transmembrane transport"/>
    <property type="evidence" value="ECO:0007669"/>
    <property type="project" value="InterPro"/>
</dbReference>
<keyword evidence="6 7" id="KW-0472">Membrane</keyword>
<feature type="transmembrane region" description="Helical" evidence="7">
    <location>
        <begin position="21"/>
        <end position="39"/>
    </location>
</feature>
<dbReference type="Gene3D" id="1.10.3720.10">
    <property type="entry name" value="MetI-like"/>
    <property type="match status" value="1"/>
</dbReference>
<evidence type="ECO:0000313" key="10">
    <source>
        <dbReference type="Proteomes" id="UP000677305"/>
    </source>
</evidence>
<feature type="transmembrane region" description="Helical" evidence="7">
    <location>
        <begin position="88"/>
        <end position="107"/>
    </location>
</feature>
<evidence type="ECO:0000256" key="1">
    <source>
        <dbReference type="ARBA" id="ARBA00004651"/>
    </source>
</evidence>
<dbReference type="CDD" id="cd06261">
    <property type="entry name" value="TM_PBP2"/>
    <property type="match status" value="1"/>
</dbReference>
<dbReference type="EMBL" id="CP058561">
    <property type="protein sequence ID" value="QUH32016.1"/>
    <property type="molecule type" value="Genomic_DNA"/>
</dbReference>
<keyword evidence="2 7" id="KW-0813">Transport</keyword>
<protein>
    <submittedName>
        <fullName evidence="9">Sugar ABC transporter permease</fullName>
    </submittedName>
</protein>
<name>A0A8J8MFK8_9FIRM</name>
<feature type="transmembrane region" description="Helical" evidence="7">
    <location>
        <begin position="127"/>
        <end position="153"/>
    </location>
</feature>
<evidence type="ECO:0000256" key="5">
    <source>
        <dbReference type="ARBA" id="ARBA00022989"/>
    </source>
</evidence>
<dbReference type="PANTHER" id="PTHR43227:SF11">
    <property type="entry name" value="BLL4140 PROTEIN"/>
    <property type="match status" value="1"/>
</dbReference>
<evidence type="ECO:0000313" key="9">
    <source>
        <dbReference type="EMBL" id="QUH32016.1"/>
    </source>
</evidence>
<dbReference type="KEGG" id="vgu:HYG85_13685"/>
<feature type="domain" description="ABC transmembrane type-1" evidence="8">
    <location>
        <begin position="82"/>
        <end position="297"/>
    </location>
</feature>
<evidence type="ECO:0000256" key="2">
    <source>
        <dbReference type="ARBA" id="ARBA00022448"/>
    </source>
</evidence>
<dbReference type="InterPro" id="IPR000515">
    <property type="entry name" value="MetI-like"/>
</dbReference>
<evidence type="ECO:0000256" key="6">
    <source>
        <dbReference type="ARBA" id="ARBA00023136"/>
    </source>
</evidence>
<organism evidence="9 10">
    <name type="scientific">Vallitalea guaymasensis</name>
    <dbReference type="NCBI Taxonomy" id="1185412"/>
    <lineage>
        <taxon>Bacteria</taxon>
        <taxon>Bacillati</taxon>
        <taxon>Bacillota</taxon>
        <taxon>Clostridia</taxon>
        <taxon>Lachnospirales</taxon>
        <taxon>Vallitaleaceae</taxon>
        <taxon>Vallitalea</taxon>
    </lineage>
</organism>
<keyword evidence="3" id="KW-1003">Cell membrane</keyword>
<dbReference type="InterPro" id="IPR035906">
    <property type="entry name" value="MetI-like_sf"/>
</dbReference>
<evidence type="ECO:0000256" key="4">
    <source>
        <dbReference type="ARBA" id="ARBA00022692"/>
    </source>
</evidence>
<evidence type="ECO:0000256" key="3">
    <source>
        <dbReference type="ARBA" id="ARBA00022475"/>
    </source>
</evidence>
<dbReference type="Pfam" id="PF00528">
    <property type="entry name" value="BPD_transp_1"/>
    <property type="match status" value="1"/>
</dbReference>
<evidence type="ECO:0000256" key="7">
    <source>
        <dbReference type="RuleBase" id="RU363032"/>
    </source>
</evidence>
<dbReference type="Proteomes" id="UP000677305">
    <property type="component" value="Chromosome"/>
</dbReference>
<evidence type="ECO:0000259" key="8">
    <source>
        <dbReference type="PROSITE" id="PS50928"/>
    </source>
</evidence>
<feature type="transmembrane region" description="Helical" evidence="7">
    <location>
        <begin position="276"/>
        <end position="297"/>
    </location>
</feature>
<keyword evidence="4 7" id="KW-0812">Transmembrane</keyword>
<dbReference type="AlphaFoldDB" id="A0A8J8MFK8"/>
<dbReference type="PANTHER" id="PTHR43227">
    <property type="entry name" value="BLL4140 PROTEIN"/>
    <property type="match status" value="1"/>
</dbReference>
<dbReference type="GO" id="GO:0005886">
    <property type="term" value="C:plasma membrane"/>
    <property type="evidence" value="ECO:0007669"/>
    <property type="project" value="UniProtKB-SubCell"/>
</dbReference>
<keyword evidence="5 7" id="KW-1133">Transmembrane helix</keyword>
<proteinExistence type="inferred from homology"/>
<dbReference type="InterPro" id="IPR050809">
    <property type="entry name" value="UgpAE/MalFG_permease"/>
</dbReference>
<accession>A0A8J8MFK8</accession>
<dbReference type="SUPFAM" id="SSF161098">
    <property type="entry name" value="MetI-like"/>
    <property type="match status" value="1"/>
</dbReference>
<feature type="transmembrane region" description="Helical" evidence="7">
    <location>
        <begin position="218"/>
        <end position="236"/>
    </location>
</feature>
<comment type="similarity">
    <text evidence="7">Belongs to the binding-protein-dependent transport system permease family.</text>
</comment>
<dbReference type="PROSITE" id="PS50928">
    <property type="entry name" value="ABC_TM1"/>
    <property type="match status" value="1"/>
</dbReference>
<keyword evidence="10" id="KW-1185">Reference proteome</keyword>
<gene>
    <name evidence="9" type="ORF">HYG85_13685</name>
</gene>
<feature type="transmembrane region" description="Helical" evidence="7">
    <location>
        <begin position="173"/>
        <end position="197"/>
    </location>
</feature>